<dbReference type="InterPro" id="IPR050490">
    <property type="entry name" value="Bact_solute-bd_prot1"/>
</dbReference>
<feature type="signal peptide" evidence="4">
    <location>
        <begin position="1"/>
        <end position="24"/>
    </location>
</feature>
<dbReference type="InterPro" id="IPR006059">
    <property type="entry name" value="SBP"/>
</dbReference>
<dbReference type="STRING" id="168384.SAMN05660368_02522"/>
<dbReference type="EMBL" id="ACCL02000015">
    <property type="protein sequence ID" value="EET59800.1"/>
    <property type="molecule type" value="Genomic_DNA"/>
</dbReference>
<dbReference type="Pfam" id="PF13416">
    <property type="entry name" value="SBP_bac_8"/>
    <property type="match status" value="1"/>
</dbReference>
<reference evidence="5" key="1">
    <citation type="submission" date="2009-07" db="EMBL/GenBank/DDBJ databases">
        <authorList>
            <person name="Weinstock G."/>
            <person name="Sodergren E."/>
            <person name="Clifton S."/>
            <person name="Fulton L."/>
            <person name="Fulton B."/>
            <person name="Courtney L."/>
            <person name="Fronick C."/>
            <person name="Harrison M."/>
            <person name="Strong C."/>
            <person name="Farmer C."/>
            <person name="Delahaunty K."/>
            <person name="Markovic C."/>
            <person name="Hall O."/>
            <person name="Minx P."/>
            <person name="Tomlinson C."/>
            <person name="Mitreva M."/>
            <person name="Nelson J."/>
            <person name="Hou S."/>
            <person name="Wollam A."/>
            <person name="Pepin K.H."/>
            <person name="Johnson M."/>
            <person name="Bhonagiri V."/>
            <person name="Nash W.E."/>
            <person name="Warren W."/>
            <person name="Chinwalla A."/>
            <person name="Mardis E.R."/>
            <person name="Wilson R.K."/>
        </authorList>
    </citation>
    <scope>NUCLEOTIDE SEQUENCE [LARGE SCALE GENOMIC DNA]</scope>
    <source>
        <strain evidence="5">DSM 14469</strain>
    </source>
</reference>
<comment type="caution">
    <text evidence="5">The sequence shown here is derived from an EMBL/GenBank/DDBJ whole genome shotgun (WGS) entry which is preliminary data.</text>
</comment>
<dbReference type="RefSeq" id="WP_006862958.1">
    <property type="nucleotide sequence ID" value="NZ_ACCL02000015.1"/>
</dbReference>
<dbReference type="OrthoDB" id="9770625at2"/>
<sequence>MKKKMIGAVLMASVVCGTLIPAQASEEYDLTVYSIETTDPDFDTWLAAAEEATGLNINVIAAPTDTDTRQQKITTILSTGDTSVDVIQINDEMSTAFKNTGWLEGLNDTVMTEDILDNFAVGYIEDMITSADGQIVGVPGYCGYLSMWVNQEIMDEVGIESIDTLDDFKAFLAAASEKEGRYGYGGSWEKTYVFNEIAQFVNMFGGDYYDWSNEGNRKALEFMKEMVDNGWTSLDQLADKYEQMNQKFIDGDYGVVFYWGTGSEYADAGMKGDDKIHMYKVPTFEKGSIFTDSWSYVLNSASENKEAAYTFLKWIASEDGEAAIYNCFDRYPARSDVAEKVVPEDNDVKAMYATYAEELEVHGRPMLPQTMEFISEMGTLFQQYVQGDISLDDFCAQAQEAVEANQ</sequence>
<keyword evidence="6" id="KW-1185">Reference proteome</keyword>
<evidence type="ECO:0000256" key="3">
    <source>
        <dbReference type="ARBA" id="ARBA00022729"/>
    </source>
</evidence>
<evidence type="ECO:0000256" key="4">
    <source>
        <dbReference type="SAM" id="SignalP"/>
    </source>
</evidence>
<organism evidence="5 6">
    <name type="scientific">Marvinbryantia formatexigens DSM 14469</name>
    <dbReference type="NCBI Taxonomy" id="478749"/>
    <lineage>
        <taxon>Bacteria</taxon>
        <taxon>Bacillati</taxon>
        <taxon>Bacillota</taxon>
        <taxon>Clostridia</taxon>
        <taxon>Lachnospirales</taxon>
        <taxon>Lachnospiraceae</taxon>
        <taxon>Marvinbryantia</taxon>
    </lineage>
</organism>
<dbReference type="SUPFAM" id="SSF53850">
    <property type="entry name" value="Periplasmic binding protein-like II"/>
    <property type="match status" value="1"/>
</dbReference>
<gene>
    <name evidence="5" type="ORF">BRYFOR_08174</name>
</gene>
<protein>
    <submittedName>
        <fullName evidence="5">ABC transporter, solute-binding protein</fullName>
    </submittedName>
</protein>
<keyword evidence="3 4" id="KW-0732">Signal</keyword>
<evidence type="ECO:0000256" key="2">
    <source>
        <dbReference type="ARBA" id="ARBA00022448"/>
    </source>
</evidence>
<dbReference type="PANTHER" id="PTHR43649:SF34">
    <property type="entry name" value="ABC TRANSPORTER PERIPLASMIC-BINDING PROTEIN YCJN-RELATED"/>
    <property type="match status" value="1"/>
</dbReference>
<dbReference type="Gene3D" id="3.40.190.10">
    <property type="entry name" value="Periplasmic binding protein-like II"/>
    <property type="match status" value="1"/>
</dbReference>
<name>C6LHR0_9FIRM</name>
<keyword evidence="2" id="KW-0813">Transport</keyword>
<dbReference type="Proteomes" id="UP000005561">
    <property type="component" value="Unassembled WGS sequence"/>
</dbReference>
<dbReference type="PANTHER" id="PTHR43649">
    <property type="entry name" value="ARABINOSE-BINDING PROTEIN-RELATED"/>
    <property type="match status" value="1"/>
</dbReference>
<proteinExistence type="inferred from homology"/>
<feature type="chain" id="PRO_5002966296" evidence="4">
    <location>
        <begin position="25"/>
        <end position="406"/>
    </location>
</feature>
<dbReference type="eggNOG" id="COG1653">
    <property type="taxonomic scope" value="Bacteria"/>
</dbReference>
<dbReference type="AlphaFoldDB" id="C6LHR0"/>
<accession>C6LHR0</accession>
<evidence type="ECO:0000313" key="6">
    <source>
        <dbReference type="Proteomes" id="UP000005561"/>
    </source>
</evidence>
<evidence type="ECO:0000256" key="1">
    <source>
        <dbReference type="ARBA" id="ARBA00008520"/>
    </source>
</evidence>
<comment type="similarity">
    <text evidence="1">Belongs to the bacterial solute-binding protein 1 family.</text>
</comment>
<evidence type="ECO:0000313" key="5">
    <source>
        <dbReference type="EMBL" id="EET59800.1"/>
    </source>
</evidence>